<dbReference type="KEGG" id="dfa:DFA_08466"/>
<dbReference type="RefSeq" id="XP_004355954.1">
    <property type="nucleotide sequence ID" value="XM_004355901.1"/>
</dbReference>
<proteinExistence type="inferred from homology"/>
<dbReference type="PANTHER" id="PTHR10972:SF202">
    <property type="entry name" value="OXYSTEROL-BINDING PROTEIN 11"/>
    <property type="match status" value="1"/>
</dbReference>
<dbReference type="FunFam" id="2.40.160.120:FF:000001">
    <property type="entry name" value="Oxysterol-binding protein"/>
    <property type="match status" value="1"/>
</dbReference>
<dbReference type="Proteomes" id="UP000007797">
    <property type="component" value="Unassembled WGS sequence"/>
</dbReference>
<dbReference type="EMBL" id="GL883021">
    <property type="protein sequence ID" value="EGG17470.1"/>
    <property type="molecule type" value="Genomic_DNA"/>
</dbReference>
<dbReference type="PANTHER" id="PTHR10972">
    <property type="entry name" value="OXYSTEROL-BINDING PROTEIN-RELATED"/>
    <property type="match status" value="1"/>
</dbReference>
<evidence type="ECO:0000313" key="3">
    <source>
        <dbReference type="EMBL" id="EGG17470.1"/>
    </source>
</evidence>
<organism evidence="3 4">
    <name type="scientific">Cavenderia fasciculata</name>
    <name type="common">Slime mold</name>
    <name type="synonym">Dictyostelium fasciculatum</name>
    <dbReference type="NCBI Taxonomy" id="261658"/>
    <lineage>
        <taxon>Eukaryota</taxon>
        <taxon>Amoebozoa</taxon>
        <taxon>Evosea</taxon>
        <taxon>Eumycetozoa</taxon>
        <taxon>Dictyostelia</taxon>
        <taxon>Acytosteliales</taxon>
        <taxon>Cavenderiaceae</taxon>
        <taxon>Cavenderia</taxon>
    </lineage>
</organism>
<comment type="similarity">
    <text evidence="1">Belongs to the OSBP family.</text>
</comment>
<dbReference type="Gene3D" id="3.30.70.3490">
    <property type="match status" value="1"/>
</dbReference>
<feature type="region of interest" description="Disordered" evidence="2">
    <location>
        <begin position="1"/>
        <end position="57"/>
    </location>
</feature>
<feature type="region of interest" description="Disordered" evidence="2">
    <location>
        <begin position="490"/>
        <end position="521"/>
    </location>
</feature>
<dbReference type="Pfam" id="PF01237">
    <property type="entry name" value="Oxysterol_BP"/>
    <property type="match status" value="1"/>
</dbReference>
<evidence type="ECO:0000256" key="1">
    <source>
        <dbReference type="ARBA" id="ARBA00008842"/>
    </source>
</evidence>
<dbReference type="Gene3D" id="2.40.160.120">
    <property type="match status" value="1"/>
</dbReference>
<gene>
    <name evidence="3" type="primary">osbK</name>
    <name evidence="3" type="ORF">DFA_08466</name>
</gene>
<dbReference type="GO" id="GO:0005829">
    <property type="term" value="C:cytosol"/>
    <property type="evidence" value="ECO:0007669"/>
    <property type="project" value="TreeGrafter"/>
</dbReference>
<dbReference type="AlphaFoldDB" id="F4Q696"/>
<dbReference type="GeneID" id="14869836"/>
<reference evidence="4" key="1">
    <citation type="journal article" date="2011" name="Genome Res.">
        <title>Phylogeny-wide analysis of social amoeba genomes highlights ancient origins for complex intercellular communication.</title>
        <authorList>
            <person name="Heidel A.J."/>
            <person name="Lawal H.M."/>
            <person name="Felder M."/>
            <person name="Schilde C."/>
            <person name="Helps N.R."/>
            <person name="Tunggal B."/>
            <person name="Rivero F."/>
            <person name="John U."/>
            <person name="Schleicher M."/>
            <person name="Eichinger L."/>
            <person name="Platzer M."/>
            <person name="Noegel A.A."/>
            <person name="Schaap P."/>
            <person name="Gloeckner G."/>
        </authorList>
    </citation>
    <scope>NUCLEOTIDE SEQUENCE [LARGE SCALE GENOMIC DNA]</scope>
    <source>
        <strain evidence="4">SH3</strain>
    </source>
</reference>
<dbReference type="SUPFAM" id="SSF144000">
    <property type="entry name" value="Oxysterol-binding protein-like"/>
    <property type="match status" value="1"/>
</dbReference>
<keyword evidence="4" id="KW-1185">Reference proteome</keyword>
<feature type="compositionally biased region" description="Polar residues" evidence="2">
    <location>
        <begin position="23"/>
        <end position="36"/>
    </location>
</feature>
<name>F4Q696_CACFS</name>
<dbReference type="InterPro" id="IPR037239">
    <property type="entry name" value="OSBP_sf"/>
</dbReference>
<feature type="compositionally biased region" description="Polar residues" evidence="2">
    <location>
        <begin position="509"/>
        <end position="521"/>
    </location>
</feature>
<dbReference type="GO" id="GO:0016020">
    <property type="term" value="C:membrane"/>
    <property type="evidence" value="ECO:0007669"/>
    <property type="project" value="TreeGrafter"/>
</dbReference>
<evidence type="ECO:0000313" key="4">
    <source>
        <dbReference type="Proteomes" id="UP000007797"/>
    </source>
</evidence>
<dbReference type="OMA" id="RPSNCNE"/>
<dbReference type="GO" id="GO:0120009">
    <property type="term" value="P:intermembrane lipid transfer"/>
    <property type="evidence" value="ECO:0007669"/>
    <property type="project" value="UniProtKB-ARBA"/>
</dbReference>
<sequence length="521" mass="60287">MSFFKKLVKKDKDGSRSPKASKGSPTSTRQPNSPSTNDDEIEKFDEENMSNANMDMDAPEDKKRLWSRVSGLIGKDTMSLVSLPVYFFEPITVLQAQVEPLRFVHLIEKACEMENSLDRMCYITAFNISLFSSYVRTAKPFNPLLGETFEYIPKEGNYRTICEQVSHHPPIGIAETTSSKFRLQQESHITTKFWGNSVDIFSQGNNHLYLLDHDDYYSWKVPASCCHNILLGRMWVEHHGTLSITNHKTGEKAIINFSKSSWFDGSTKKITGEIFDSLGRKRFLVNGKWNECVIITKLDDRGTKCDEFTIWKAQPDPEIEKNKWKLCKFIQSFNEMSEDYESILPPTDSRLRPDRKYLEYGENKLANREKAKIEERERAKRKERELSGKKWEPKYFKRVDDPNFGSRWCYLENYWDQREQRINKFRLNRSLKDLSITDITDSDFSPKNPKTLDSPKSKNIEMIKHDNDKSADQTFISSPKSNVTTYTTVYEKSSDQKPTSNSTTTTTTFVQQPSATGTSSN</sequence>
<accession>F4Q696</accession>
<evidence type="ECO:0000256" key="2">
    <source>
        <dbReference type="SAM" id="MobiDB-lite"/>
    </source>
</evidence>
<dbReference type="GO" id="GO:0032934">
    <property type="term" value="F:sterol binding"/>
    <property type="evidence" value="ECO:0007669"/>
    <property type="project" value="TreeGrafter"/>
</dbReference>
<feature type="compositionally biased region" description="Low complexity" evidence="2">
    <location>
        <begin position="499"/>
        <end position="508"/>
    </location>
</feature>
<feature type="region of interest" description="Disordered" evidence="2">
    <location>
        <begin position="439"/>
        <end position="458"/>
    </location>
</feature>
<feature type="compositionally biased region" description="Acidic residues" evidence="2">
    <location>
        <begin position="37"/>
        <end position="48"/>
    </location>
</feature>
<protein>
    <submittedName>
        <fullName evidence="3">Oxysterol binding family protein</fullName>
    </submittedName>
</protein>
<dbReference type="OrthoDB" id="1854502at2759"/>
<dbReference type="InterPro" id="IPR000648">
    <property type="entry name" value="Oxysterol-bd"/>
</dbReference>